<gene>
    <name evidence="1" type="ordered locus">Caur_1141</name>
</gene>
<dbReference type="InterPro" id="IPR008969">
    <property type="entry name" value="CarboxyPept-like_regulatory"/>
</dbReference>
<dbReference type="SUPFAM" id="SSF49464">
    <property type="entry name" value="Carboxypeptidase regulatory domain-like"/>
    <property type="match status" value="1"/>
</dbReference>
<dbReference type="RefSeq" id="WP_012257027.1">
    <property type="nucleotide sequence ID" value="NC_010175.1"/>
</dbReference>
<dbReference type="HOGENOM" id="CLU_395204_0_0_0"/>
<evidence type="ECO:0008006" key="3">
    <source>
        <dbReference type="Google" id="ProtNLM"/>
    </source>
</evidence>
<keyword evidence="2" id="KW-1185">Reference proteome</keyword>
<dbReference type="EMBL" id="CP000909">
    <property type="protein sequence ID" value="ABY34371.1"/>
    <property type="molecule type" value="Genomic_DNA"/>
</dbReference>
<reference evidence="2" key="1">
    <citation type="journal article" date="2011" name="BMC Genomics">
        <title>Complete genome sequence of the filamentous anoxygenic phototrophic bacterium Chloroflexus aurantiacus.</title>
        <authorList>
            <person name="Tang K.H."/>
            <person name="Barry K."/>
            <person name="Chertkov O."/>
            <person name="Dalin E."/>
            <person name="Han C.S."/>
            <person name="Hauser L.J."/>
            <person name="Honchak B.M."/>
            <person name="Karbach L.E."/>
            <person name="Land M.L."/>
            <person name="Lapidus A."/>
            <person name="Larimer F.W."/>
            <person name="Mikhailova N."/>
            <person name="Pitluck S."/>
            <person name="Pierson B.K."/>
            <person name="Blankenship R.E."/>
        </authorList>
    </citation>
    <scope>NUCLEOTIDE SEQUENCE [LARGE SCALE GENOMIC DNA]</scope>
    <source>
        <strain evidence="2">ATCC 29366 / DSM 635 / J-10-fl</strain>
    </source>
</reference>
<evidence type="ECO:0000313" key="1">
    <source>
        <dbReference type="EMBL" id="ABY34371.1"/>
    </source>
</evidence>
<proteinExistence type="predicted"/>
<dbReference type="AlphaFoldDB" id="A9WJ94"/>
<sequence>MADQKQSRRLSFEIPLDASSVDDFSPETPVKVVVEGAGNILHSSLARFDKTGRAVVRVELSGAPDTLNIIVGPADAEDEDLPRLQSISRTISARTLQERQFKLEPISISTYYWHWWRRWCRYFVITGRVVCPDGKPVPGARVCAFDIDHWWWWSSRQQVGCDTTDANGAFTIKFRWCCGWWPWWWWRIRYWQLEPWLVDLLRPIVEQVPDFPIPIPDPRPSPAVFAPLLERDGQAMALVSQPFDTAVLPALREKLRTRLPHIPELEQLRIWPWAPWQPWWDCTPDIIFQVTQQCEGRLKVIVDETIADTRWNIPTNMSVTLVANEAACCIDNPPPPEGNCVVVANVCSSLSNNIGGNMGAIPAPAGYLNPNVAALYGDRPFAGTVSIGGQFGSAAMVDFYEFEWATSPGGPWQPMPPAAVGNFTRTFWGPALPAGPVDFHTVPINFTPISGRLVAPSRTFFEANNAPGSWGLSRFWVSNPNLLLQWLTTNTFTDGTYYLRLVGYQNTGTGANPQLGHPQILPICNTDHPNYLVLTIDNSTSNLEPAADIVAVRINGSLADPCANIIADSGGTLEIDFIAYDVGQHLAFYTLEATYGKNGRVNLLTCPGATLTPISLPPTAPAADQVGPDYGAARSQGATAPHWRGGGLRLTIPDLRCAFPITCCYQIELRVYKRTIVNCNYDYHPRKLSFYSLTVAV</sequence>
<organism evidence="1 2">
    <name type="scientific">Chloroflexus aurantiacus (strain ATCC 29366 / DSM 635 / J-10-fl)</name>
    <dbReference type="NCBI Taxonomy" id="324602"/>
    <lineage>
        <taxon>Bacteria</taxon>
        <taxon>Bacillati</taxon>
        <taxon>Chloroflexota</taxon>
        <taxon>Chloroflexia</taxon>
        <taxon>Chloroflexales</taxon>
        <taxon>Chloroflexineae</taxon>
        <taxon>Chloroflexaceae</taxon>
        <taxon>Chloroflexus</taxon>
    </lineage>
</organism>
<evidence type="ECO:0000313" key="2">
    <source>
        <dbReference type="Proteomes" id="UP000002008"/>
    </source>
</evidence>
<name>A9WJ94_CHLAA</name>
<dbReference type="InParanoid" id="A9WJ94"/>
<dbReference type="KEGG" id="cau:Caur_1141"/>
<dbReference type="Proteomes" id="UP000002008">
    <property type="component" value="Chromosome"/>
</dbReference>
<dbReference type="PATRIC" id="fig|324602.8.peg.1305"/>
<accession>A9WJ94</accession>
<dbReference type="EnsemblBacteria" id="ABY34371">
    <property type="protein sequence ID" value="ABY34371"/>
    <property type="gene ID" value="Caur_1141"/>
</dbReference>
<protein>
    <recommendedName>
        <fullName evidence="3">Carboxypeptidase regulatory-like domain-containing protein</fullName>
    </recommendedName>
</protein>